<keyword evidence="1" id="KW-1133">Transmembrane helix</keyword>
<protein>
    <submittedName>
        <fullName evidence="3">Secreted protein</fullName>
    </submittedName>
</protein>
<organism evidence="2 3">
    <name type="scientific">Ascaris lumbricoides</name>
    <name type="common">Giant roundworm</name>
    <dbReference type="NCBI Taxonomy" id="6252"/>
    <lineage>
        <taxon>Eukaryota</taxon>
        <taxon>Metazoa</taxon>
        <taxon>Ecdysozoa</taxon>
        <taxon>Nematoda</taxon>
        <taxon>Chromadorea</taxon>
        <taxon>Rhabditida</taxon>
        <taxon>Spirurina</taxon>
        <taxon>Ascaridomorpha</taxon>
        <taxon>Ascaridoidea</taxon>
        <taxon>Ascarididae</taxon>
        <taxon>Ascaris</taxon>
    </lineage>
</organism>
<keyword evidence="1" id="KW-0472">Membrane</keyword>
<accession>A0A0M3HMP2</accession>
<feature type="transmembrane region" description="Helical" evidence="1">
    <location>
        <begin position="7"/>
        <end position="28"/>
    </location>
</feature>
<reference evidence="3" key="1">
    <citation type="submission" date="2017-02" db="UniProtKB">
        <authorList>
            <consortium name="WormBaseParasite"/>
        </authorList>
    </citation>
    <scope>IDENTIFICATION</scope>
</reference>
<evidence type="ECO:0000313" key="2">
    <source>
        <dbReference type="Proteomes" id="UP000036681"/>
    </source>
</evidence>
<name>A0A0M3HMP2_ASCLU</name>
<evidence type="ECO:0000313" key="3">
    <source>
        <dbReference type="WBParaSite" id="ALUE_0000281701-mRNA-1"/>
    </source>
</evidence>
<proteinExistence type="predicted"/>
<keyword evidence="2" id="KW-1185">Reference proteome</keyword>
<dbReference type="WBParaSite" id="ALUE_0000281701-mRNA-1">
    <property type="protein sequence ID" value="ALUE_0000281701-mRNA-1"/>
    <property type="gene ID" value="ALUE_0000281701"/>
</dbReference>
<dbReference type="Proteomes" id="UP000036681">
    <property type="component" value="Unplaced"/>
</dbReference>
<keyword evidence="1" id="KW-0812">Transmembrane</keyword>
<evidence type="ECO:0000256" key="1">
    <source>
        <dbReference type="SAM" id="Phobius"/>
    </source>
</evidence>
<dbReference type="AlphaFoldDB" id="A0A0M3HMP2"/>
<sequence length="98" mass="10903">MITGMSAWGLALGVFTVMIMSLMTIQIISGEGGCSNPFIPGVLTPRKAQRGIPRKPDLRNFLRGLKQKRLSDVAFRADHALATTPWVDTFAVFSRRRR</sequence>